<dbReference type="Pfam" id="PF20209">
    <property type="entry name" value="DUF6570"/>
    <property type="match status" value="1"/>
</dbReference>
<evidence type="ECO:0000313" key="4">
    <source>
        <dbReference type="Proteomes" id="UP001153069"/>
    </source>
</evidence>
<name>A0A9N8DZM5_9STRA</name>
<dbReference type="EMBL" id="CAICTM010000403">
    <property type="protein sequence ID" value="CAB9509761.1"/>
    <property type="molecule type" value="Genomic_DNA"/>
</dbReference>
<evidence type="ECO:0000313" key="3">
    <source>
        <dbReference type="EMBL" id="CAB9509761.1"/>
    </source>
</evidence>
<evidence type="ECO:0000256" key="1">
    <source>
        <dbReference type="SAM" id="MobiDB-lite"/>
    </source>
</evidence>
<keyword evidence="4" id="KW-1185">Reference proteome</keyword>
<dbReference type="AlphaFoldDB" id="A0A9N8DZM5"/>
<dbReference type="Proteomes" id="UP001153069">
    <property type="component" value="Unassembled WGS sequence"/>
</dbReference>
<evidence type="ECO:0000259" key="2">
    <source>
        <dbReference type="Pfam" id="PF20209"/>
    </source>
</evidence>
<feature type="compositionally biased region" description="Basic and acidic residues" evidence="1">
    <location>
        <begin position="8"/>
        <end position="21"/>
    </location>
</feature>
<accession>A0A9N8DZM5</accession>
<comment type="caution">
    <text evidence="3">The sequence shown here is derived from an EMBL/GenBank/DDBJ whole genome shotgun (WGS) entry which is preliminary data.</text>
</comment>
<feature type="compositionally biased region" description="Acidic residues" evidence="1">
    <location>
        <begin position="47"/>
        <end position="56"/>
    </location>
</feature>
<feature type="compositionally biased region" description="Basic and acidic residues" evidence="1">
    <location>
        <begin position="36"/>
        <end position="46"/>
    </location>
</feature>
<feature type="region of interest" description="Disordered" evidence="1">
    <location>
        <begin position="1"/>
        <end position="95"/>
    </location>
</feature>
<dbReference type="InterPro" id="IPR046700">
    <property type="entry name" value="DUF6570"/>
</dbReference>
<feature type="domain" description="DUF6570" evidence="2">
    <location>
        <begin position="364"/>
        <end position="512"/>
    </location>
</feature>
<gene>
    <name evidence="3" type="ORF">SEMRO_404_G135900.1</name>
</gene>
<sequence length="548" mass="63022">MPRKRYHQDRARWEQDRREMRAQFSQEEKTEEYERDLETRIRRDADETACSDDTFMDDSSSNNEADHFHHWNDNNNNHGTSSQRSHAQPACANDADKCGAPHNQIDFGVSADTLAAHLRKSGDRNALKDLLPDGPSIDPNADEPQDSNASYSEDIDQSSPALREARFFDDFNKHPAKAVLLFYINSGLFRFEQYKDYTASSNGQPIDVDRLVQDIRDERMTDKEYDTIIRKFYELHSFVDFSTKSCGCCGLRLIERIDEPRIQYVRVPLSHSKMSILKYTLQQAEELSHFMNSPQANVTIPIDSKWNEQSVNLAQVRSFFRQHDNDGGSVFWHLHPELVEIDQDGTHFVSLCPLCHTSVITDEAVPNLSIANDVDFGYFKRIGLTMPNLHEQLMLSRTRMYFAMLKASSNTVGQVNMNDKNRSKCHAIIFPHNSCEVASYIFESSLLEKGGLLDIDEIRKLLHIYMVDPQGRQDAMAREVFQTVNLLARPHVVAQWLIVLRWCHPHYRDLDVTNVKEAVKRVVNEMNNAIIDSATASMIQMLLNSKMV</sequence>
<reference evidence="3" key="1">
    <citation type="submission" date="2020-06" db="EMBL/GenBank/DDBJ databases">
        <authorList>
            <consortium name="Plant Systems Biology data submission"/>
        </authorList>
    </citation>
    <scope>NUCLEOTIDE SEQUENCE</scope>
    <source>
        <strain evidence="3">D6</strain>
    </source>
</reference>
<feature type="region of interest" description="Disordered" evidence="1">
    <location>
        <begin position="125"/>
        <end position="157"/>
    </location>
</feature>
<protein>
    <recommendedName>
        <fullName evidence="2">DUF6570 domain-containing protein</fullName>
    </recommendedName>
</protein>
<proteinExistence type="predicted"/>
<organism evidence="3 4">
    <name type="scientific">Seminavis robusta</name>
    <dbReference type="NCBI Taxonomy" id="568900"/>
    <lineage>
        <taxon>Eukaryota</taxon>
        <taxon>Sar</taxon>
        <taxon>Stramenopiles</taxon>
        <taxon>Ochrophyta</taxon>
        <taxon>Bacillariophyta</taxon>
        <taxon>Bacillariophyceae</taxon>
        <taxon>Bacillariophycidae</taxon>
        <taxon>Naviculales</taxon>
        <taxon>Naviculaceae</taxon>
        <taxon>Seminavis</taxon>
    </lineage>
</organism>